<evidence type="ECO:0000256" key="1">
    <source>
        <dbReference type="SAM" id="SignalP"/>
    </source>
</evidence>
<keyword evidence="3" id="KW-1185">Reference proteome</keyword>
<dbReference type="AlphaFoldDB" id="A0A8I6S1B5"/>
<protein>
    <recommendedName>
        <fullName evidence="4">CPR type cuticle protein</fullName>
    </recommendedName>
</protein>
<reference evidence="2" key="1">
    <citation type="submission" date="2022-01" db="UniProtKB">
        <authorList>
            <consortium name="EnsemblMetazoa"/>
        </authorList>
    </citation>
    <scope>IDENTIFICATION</scope>
</reference>
<keyword evidence="1" id="KW-0732">Signal</keyword>
<evidence type="ECO:0000313" key="2">
    <source>
        <dbReference type="EnsemblMetazoa" id="XP_014253994.1"/>
    </source>
</evidence>
<evidence type="ECO:0008006" key="4">
    <source>
        <dbReference type="Google" id="ProtNLM"/>
    </source>
</evidence>
<accession>A0A8I6S1B5</accession>
<name>A0A8I6S1B5_CIMLE</name>
<sequence>MKSAIVLVVCLFGYAAAGAVHGLGLVGLANVHDDGQWKPHLDGSVLGSGNLHWLGADLDDGQWKPHLDNSFAGQSGHGLLAHGLVGHGLVGHGLVGHGLVGHHLYKRSV</sequence>
<dbReference type="EnsemblMetazoa" id="XM_014398508.2">
    <property type="protein sequence ID" value="XP_014253994.1"/>
    <property type="gene ID" value="LOC106669191"/>
</dbReference>
<dbReference type="RefSeq" id="XP_014253994.1">
    <property type="nucleotide sequence ID" value="XM_014398508.2"/>
</dbReference>
<dbReference type="GeneID" id="106669191"/>
<evidence type="ECO:0000313" key="3">
    <source>
        <dbReference type="Proteomes" id="UP000494040"/>
    </source>
</evidence>
<organism evidence="2 3">
    <name type="scientific">Cimex lectularius</name>
    <name type="common">Bed bug</name>
    <name type="synonym">Acanthia lectularia</name>
    <dbReference type="NCBI Taxonomy" id="79782"/>
    <lineage>
        <taxon>Eukaryota</taxon>
        <taxon>Metazoa</taxon>
        <taxon>Ecdysozoa</taxon>
        <taxon>Arthropoda</taxon>
        <taxon>Hexapoda</taxon>
        <taxon>Insecta</taxon>
        <taxon>Pterygota</taxon>
        <taxon>Neoptera</taxon>
        <taxon>Paraneoptera</taxon>
        <taxon>Hemiptera</taxon>
        <taxon>Heteroptera</taxon>
        <taxon>Panheteroptera</taxon>
        <taxon>Cimicomorpha</taxon>
        <taxon>Cimicidae</taxon>
        <taxon>Cimex</taxon>
    </lineage>
</organism>
<feature type="chain" id="PRO_5035205407" description="CPR type cuticle protein" evidence="1">
    <location>
        <begin position="18"/>
        <end position="109"/>
    </location>
</feature>
<dbReference type="KEGG" id="clec:106669191"/>
<proteinExistence type="predicted"/>
<dbReference type="Proteomes" id="UP000494040">
    <property type="component" value="Unassembled WGS sequence"/>
</dbReference>
<feature type="signal peptide" evidence="1">
    <location>
        <begin position="1"/>
        <end position="17"/>
    </location>
</feature>